<accession>A0A0W0V9L3</accession>
<dbReference type="STRING" id="456.Ljor_1118"/>
<evidence type="ECO:0008006" key="5">
    <source>
        <dbReference type="Google" id="ProtNLM"/>
    </source>
</evidence>
<dbReference type="Pfam" id="PF04752">
    <property type="entry name" value="ChaC"/>
    <property type="match status" value="1"/>
</dbReference>
<gene>
    <name evidence="3" type="ORF">Ljor_1118</name>
</gene>
<proteinExistence type="predicted"/>
<dbReference type="GO" id="GO:0006751">
    <property type="term" value="P:glutathione catabolic process"/>
    <property type="evidence" value="ECO:0007669"/>
    <property type="project" value="InterPro"/>
</dbReference>
<evidence type="ECO:0000313" key="3">
    <source>
        <dbReference type="EMBL" id="KTD16812.1"/>
    </source>
</evidence>
<protein>
    <recommendedName>
        <fullName evidence="5">Gamma-glutamylcyclotransferase AIG2-like domain-containing protein</fullName>
    </recommendedName>
</protein>
<dbReference type="EMBL" id="LNYJ01000011">
    <property type="protein sequence ID" value="KTD16812.1"/>
    <property type="molecule type" value="Genomic_DNA"/>
</dbReference>
<keyword evidence="2" id="KW-0732">Signal</keyword>
<feature type="signal peptide" evidence="2">
    <location>
        <begin position="1"/>
        <end position="22"/>
    </location>
</feature>
<dbReference type="PATRIC" id="fig|456.5.peg.1189"/>
<dbReference type="Gene3D" id="3.10.490.10">
    <property type="entry name" value="Gamma-glutamyl cyclotransferase-like"/>
    <property type="match status" value="1"/>
</dbReference>
<sequence length="240" mass="28039">MCKILKSIYISLMLIVSPQIKAASDTCHPKINPRLPQYIAGYGSLIDEQSKKTTDSKAYENIPVLIKGFKRSWCAHGNMPGFNATFLSLNENKKGTFNGVIYRVSDPKEIELYDTRETVYCRKELSAEQIKIYTKKIPEKIQVWIYYPKSTQNDQPSREFPITQSYVDIFIRGCIKIEEKFNIKDFAKECILTTDNWPEQHWVNDRVYPRRPSAYEPYARKIDALLKEHLPKQFKNITIE</sequence>
<dbReference type="RefSeq" id="WP_058470642.1">
    <property type="nucleotide sequence ID" value="NZ_CAAAIC010000002.1"/>
</dbReference>
<dbReference type="AlphaFoldDB" id="A0A0W0V9L3"/>
<dbReference type="OrthoDB" id="8478713at2"/>
<dbReference type="InterPro" id="IPR006840">
    <property type="entry name" value="ChaC"/>
</dbReference>
<evidence type="ECO:0000256" key="1">
    <source>
        <dbReference type="ARBA" id="ARBA00023239"/>
    </source>
</evidence>
<comment type="caution">
    <text evidence="3">The sequence shown here is derived from an EMBL/GenBank/DDBJ whole genome shotgun (WGS) entry which is preliminary data.</text>
</comment>
<keyword evidence="1" id="KW-0456">Lyase</keyword>
<evidence type="ECO:0000256" key="2">
    <source>
        <dbReference type="SAM" id="SignalP"/>
    </source>
</evidence>
<reference evidence="3 4" key="1">
    <citation type="submission" date="2015-11" db="EMBL/GenBank/DDBJ databases">
        <title>Genomic analysis of 38 Legionella species identifies large and diverse effector repertoires.</title>
        <authorList>
            <person name="Burstein D."/>
            <person name="Amaro F."/>
            <person name="Zusman T."/>
            <person name="Lifshitz Z."/>
            <person name="Cohen O."/>
            <person name="Gilbert J.A."/>
            <person name="Pupko T."/>
            <person name="Shuman H.A."/>
            <person name="Segal G."/>
        </authorList>
    </citation>
    <scope>NUCLEOTIDE SEQUENCE [LARGE SCALE GENOMIC DNA]</scope>
    <source>
        <strain evidence="3 4">BL-540</strain>
    </source>
</reference>
<dbReference type="GO" id="GO:0061928">
    <property type="term" value="F:glutathione specific gamma-glutamylcyclotransferase activity"/>
    <property type="evidence" value="ECO:0007669"/>
    <property type="project" value="InterPro"/>
</dbReference>
<organism evidence="3 4">
    <name type="scientific">Legionella jordanis</name>
    <dbReference type="NCBI Taxonomy" id="456"/>
    <lineage>
        <taxon>Bacteria</taxon>
        <taxon>Pseudomonadati</taxon>
        <taxon>Pseudomonadota</taxon>
        <taxon>Gammaproteobacteria</taxon>
        <taxon>Legionellales</taxon>
        <taxon>Legionellaceae</taxon>
        <taxon>Legionella</taxon>
    </lineage>
</organism>
<keyword evidence="4" id="KW-1185">Reference proteome</keyword>
<name>A0A0W0V9L3_9GAMM</name>
<evidence type="ECO:0000313" key="4">
    <source>
        <dbReference type="Proteomes" id="UP000055035"/>
    </source>
</evidence>
<dbReference type="Proteomes" id="UP000055035">
    <property type="component" value="Unassembled WGS sequence"/>
</dbReference>
<feature type="chain" id="PRO_5006914570" description="Gamma-glutamylcyclotransferase AIG2-like domain-containing protein" evidence="2">
    <location>
        <begin position="23"/>
        <end position="240"/>
    </location>
</feature>